<accession>A0ABY0YGI4</accession>
<evidence type="ECO:0000256" key="1">
    <source>
        <dbReference type="SAM" id="Phobius"/>
    </source>
</evidence>
<feature type="transmembrane region" description="Helical" evidence="1">
    <location>
        <begin position="6"/>
        <end position="29"/>
    </location>
</feature>
<reference evidence="2 3" key="1">
    <citation type="submission" date="2016-10" db="EMBL/GenBank/DDBJ databases">
        <authorList>
            <person name="Varghese N."/>
            <person name="Submissions S."/>
        </authorList>
    </citation>
    <scope>NUCLEOTIDE SEQUENCE [LARGE SCALE GENOMIC DNA]</scope>
    <source>
        <strain evidence="2 3">DSM 18327</strain>
    </source>
</reference>
<keyword evidence="1" id="KW-0812">Transmembrane</keyword>
<sequence>MGAQAWVAVFILAVAAVIVLTTLSALSLLTSAASTAIGIAERVTTDIQLLAALALNPAQAIIMIALQATGLATITPFMQALNLVMIAATL</sequence>
<comment type="caution">
    <text evidence="2">The sequence shown here is derived from an EMBL/GenBank/DDBJ whole genome shotgun (WGS) entry which is preliminary data.</text>
</comment>
<organism evidence="2 3">
    <name type="scientific">Pseudomonas mohnii</name>
    <dbReference type="NCBI Taxonomy" id="395600"/>
    <lineage>
        <taxon>Bacteria</taxon>
        <taxon>Pseudomonadati</taxon>
        <taxon>Pseudomonadota</taxon>
        <taxon>Gammaproteobacteria</taxon>
        <taxon>Pseudomonadales</taxon>
        <taxon>Pseudomonadaceae</taxon>
        <taxon>Pseudomonas</taxon>
    </lineage>
</organism>
<dbReference type="RefSeq" id="WP_047527917.1">
    <property type="nucleotide sequence ID" value="NZ_FNRV01000001.1"/>
</dbReference>
<keyword evidence="1" id="KW-1133">Transmembrane helix</keyword>
<name>A0ABY0YGI4_9PSED</name>
<gene>
    <name evidence="2" type="ORF">SAMN05216205_5514</name>
</gene>
<proteinExistence type="predicted"/>
<evidence type="ECO:0000313" key="2">
    <source>
        <dbReference type="EMBL" id="SED54305.1"/>
    </source>
</evidence>
<dbReference type="EMBL" id="FNRV01000001">
    <property type="protein sequence ID" value="SED54305.1"/>
    <property type="molecule type" value="Genomic_DNA"/>
</dbReference>
<keyword evidence="3" id="KW-1185">Reference proteome</keyword>
<dbReference type="Proteomes" id="UP000199665">
    <property type="component" value="Unassembled WGS sequence"/>
</dbReference>
<protein>
    <submittedName>
        <fullName evidence="2">Uncharacterized protein</fullName>
    </submittedName>
</protein>
<evidence type="ECO:0000313" key="3">
    <source>
        <dbReference type="Proteomes" id="UP000199665"/>
    </source>
</evidence>
<keyword evidence="1" id="KW-0472">Membrane</keyword>
<feature type="transmembrane region" description="Helical" evidence="1">
    <location>
        <begin position="49"/>
        <end position="74"/>
    </location>
</feature>